<reference evidence="1 6" key="2">
    <citation type="journal article" date="2019" name="Nat. Med.">
        <title>A library of human gut bacterial isolates paired with longitudinal multiomics data enables mechanistic microbiome research.</title>
        <authorList>
            <person name="Poyet M."/>
            <person name="Groussin M."/>
            <person name="Gibbons S.M."/>
            <person name="Avila-Pacheco J."/>
            <person name="Jiang X."/>
            <person name="Kearney S.M."/>
            <person name="Perrotta A.R."/>
            <person name="Berdy B."/>
            <person name="Zhao S."/>
            <person name="Lieberman T.D."/>
            <person name="Swanson P.K."/>
            <person name="Smith M."/>
            <person name="Roesemann S."/>
            <person name="Alexander J.E."/>
            <person name="Rich S.A."/>
            <person name="Livny J."/>
            <person name="Vlamakis H."/>
            <person name="Clish C."/>
            <person name="Bullock K."/>
            <person name="Deik A."/>
            <person name="Scott J."/>
            <person name="Pierce K.A."/>
            <person name="Xavier R.J."/>
            <person name="Alm E.J."/>
        </authorList>
    </citation>
    <scope>NUCLEOTIDE SEQUENCE [LARGE SCALE GENOMIC DNA]</scope>
    <source>
        <strain evidence="1 6">BIOML-A1</strain>
    </source>
</reference>
<protein>
    <submittedName>
        <fullName evidence="2">Uncharacterized protein</fullName>
    </submittedName>
</protein>
<dbReference type="EMBL" id="WNAJ01000066">
    <property type="protein sequence ID" value="MTR87313.1"/>
    <property type="molecule type" value="Genomic_DNA"/>
</dbReference>
<dbReference type="Proteomes" id="UP000284465">
    <property type="component" value="Unassembled WGS sequence"/>
</dbReference>
<evidence type="ECO:0000313" key="4">
    <source>
        <dbReference type="Proteomes" id="UP000284051"/>
    </source>
</evidence>
<evidence type="ECO:0000313" key="5">
    <source>
        <dbReference type="Proteomes" id="UP000284465"/>
    </source>
</evidence>
<organism evidence="2 5">
    <name type="scientific">Roseburia intestinalis</name>
    <dbReference type="NCBI Taxonomy" id="166486"/>
    <lineage>
        <taxon>Bacteria</taxon>
        <taxon>Bacillati</taxon>
        <taxon>Bacillota</taxon>
        <taxon>Clostridia</taxon>
        <taxon>Lachnospirales</taxon>
        <taxon>Lachnospiraceae</taxon>
        <taxon>Roseburia</taxon>
    </lineage>
</organism>
<dbReference type="AlphaFoldDB" id="A0A3R6ADF7"/>
<evidence type="ECO:0000313" key="6">
    <source>
        <dbReference type="Proteomes" id="UP000478483"/>
    </source>
</evidence>
<evidence type="ECO:0000313" key="2">
    <source>
        <dbReference type="EMBL" id="RHA59629.1"/>
    </source>
</evidence>
<dbReference type="EMBL" id="QSFP01000065">
    <property type="protein sequence ID" value="RHA59629.1"/>
    <property type="molecule type" value="Genomic_DNA"/>
</dbReference>
<dbReference type="EMBL" id="QRID01000048">
    <property type="protein sequence ID" value="RHG23294.1"/>
    <property type="molecule type" value="Genomic_DNA"/>
</dbReference>
<dbReference type="Proteomes" id="UP000284051">
    <property type="component" value="Unassembled WGS sequence"/>
</dbReference>
<dbReference type="GeneID" id="61433999"/>
<evidence type="ECO:0000313" key="1">
    <source>
        <dbReference type="EMBL" id="MTR87313.1"/>
    </source>
</evidence>
<comment type="caution">
    <text evidence="2">The sequence shown here is derived from an EMBL/GenBank/DDBJ whole genome shotgun (WGS) entry which is preliminary data.</text>
</comment>
<reference evidence="4 5" key="1">
    <citation type="submission" date="2018-08" db="EMBL/GenBank/DDBJ databases">
        <title>A genome reference for cultivated species of the human gut microbiota.</title>
        <authorList>
            <person name="Zou Y."/>
            <person name="Xue W."/>
            <person name="Luo G."/>
        </authorList>
    </citation>
    <scope>NUCLEOTIDE SEQUENCE [LARGE SCALE GENOMIC DNA]</scope>
    <source>
        <strain evidence="3 4">AM22-21LB</strain>
        <strain evidence="2 5">AM43-11</strain>
    </source>
</reference>
<sequence>MKIVIDKILDENIYFSTDYGMAKGIWKGANRPIQKEYYVELDIDGLYSYDNVFVNNTKEYQMRIIDGKNQLTLLLLEYDEDGCATFQLGDSIIEIETAYDERFYALMNSYITLFVEKINVYDENL</sequence>
<evidence type="ECO:0000313" key="3">
    <source>
        <dbReference type="EMBL" id="RHG23294.1"/>
    </source>
</evidence>
<proteinExistence type="predicted"/>
<accession>A0A3R6ADF7</accession>
<name>A0A3R6ADF7_9FIRM</name>
<dbReference type="RefSeq" id="WP_006859652.1">
    <property type="nucleotide sequence ID" value="NZ_CACRUM010000021.1"/>
</dbReference>
<dbReference type="Proteomes" id="UP000478483">
    <property type="component" value="Unassembled WGS sequence"/>
</dbReference>
<gene>
    <name evidence="3" type="ORF">DW264_19025</name>
    <name evidence="2" type="ORF">DW927_20425</name>
    <name evidence="1" type="ORF">GMD50_20405</name>
</gene>